<evidence type="ECO:0000313" key="4">
    <source>
        <dbReference type="EMBL" id="RKP05692.1"/>
    </source>
</evidence>
<keyword evidence="5" id="KW-1185">Reference proteome</keyword>
<evidence type="ECO:0000256" key="1">
    <source>
        <dbReference type="ARBA" id="ARBA00004604"/>
    </source>
</evidence>
<comment type="subcellular location">
    <subcellularLocation>
        <location evidence="1">Nucleus</location>
        <location evidence="1">Nucleolus</location>
    </subcellularLocation>
</comment>
<proteinExistence type="predicted"/>
<dbReference type="PANTHER" id="PTHR21686">
    <property type="entry name" value="DEOXYNUCLEOTIDYLTRANSFERASE TERMINAL-INTERACTING PROTEIN 2"/>
    <property type="match status" value="1"/>
</dbReference>
<name>A0A4P9XIZ2_9FUNG</name>
<dbReference type="GO" id="GO:0005730">
    <property type="term" value="C:nucleolus"/>
    <property type="evidence" value="ECO:0007669"/>
    <property type="project" value="UniProtKB-SubCell"/>
</dbReference>
<sequence>REKTSGAAWFDMPKTKLTPELERDWQIIQMRNALDPKRHYRKENRKQPPKYCQVGTIIEGATEFYSSRLTRKERKQTLVDEFLYDKDRRQYFRSKYLTLQSESSKGTRAWRRQQKNARK</sequence>
<keyword evidence="2" id="KW-0539">Nucleus</keyword>
<dbReference type="InterPro" id="IPR039883">
    <property type="entry name" value="Fcf2/DNTTIP2"/>
</dbReference>
<organism evidence="4 5">
    <name type="scientific">Thamnocephalis sphaerospora</name>
    <dbReference type="NCBI Taxonomy" id="78915"/>
    <lineage>
        <taxon>Eukaryota</taxon>
        <taxon>Fungi</taxon>
        <taxon>Fungi incertae sedis</taxon>
        <taxon>Zoopagomycota</taxon>
        <taxon>Zoopagomycotina</taxon>
        <taxon>Zoopagomycetes</taxon>
        <taxon>Zoopagales</taxon>
        <taxon>Sigmoideomycetaceae</taxon>
        <taxon>Thamnocephalis</taxon>
    </lineage>
</organism>
<dbReference type="OrthoDB" id="427886at2759"/>
<dbReference type="Pfam" id="PF08698">
    <property type="entry name" value="Fcf2"/>
    <property type="match status" value="1"/>
</dbReference>
<dbReference type="Proteomes" id="UP000271241">
    <property type="component" value="Unassembled WGS sequence"/>
</dbReference>
<accession>A0A4P9XIZ2</accession>
<protein>
    <submittedName>
        <fullName evidence="4">Fcf2 pre-rRNA processing-domain-containing protein</fullName>
    </submittedName>
</protein>
<evidence type="ECO:0000256" key="2">
    <source>
        <dbReference type="ARBA" id="ARBA00023242"/>
    </source>
</evidence>
<evidence type="ECO:0000259" key="3">
    <source>
        <dbReference type="Pfam" id="PF08698"/>
    </source>
</evidence>
<feature type="domain" description="Fcf2 pre-rRNA processing C-terminal" evidence="3">
    <location>
        <begin position="2"/>
        <end position="95"/>
    </location>
</feature>
<gene>
    <name evidence="4" type="ORF">THASP1DRAFT_19487</name>
</gene>
<dbReference type="InterPro" id="IPR014810">
    <property type="entry name" value="Fcf2_C"/>
</dbReference>
<evidence type="ECO:0000313" key="5">
    <source>
        <dbReference type="Proteomes" id="UP000271241"/>
    </source>
</evidence>
<reference evidence="5" key="1">
    <citation type="journal article" date="2018" name="Nat. Microbiol.">
        <title>Leveraging single-cell genomics to expand the fungal tree of life.</title>
        <authorList>
            <person name="Ahrendt S.R."/>
            <person name="Quandt C.A."/>
            <person name="Ciobanu D."/>
            <person name="Clum A."/>
            <person name="Salamov A."/>
            <person name="Andreopoulos B."/>
            <person name="Cheng J.F."/>
            <person name="Woyke T."/>
            <person name="Pelin A."/>
            <person name="Henrissat B."/>
            <person name="Reynolds N.K."/>
            <person name="Benny G.L."/>
            <person name="Smith M.E."/>
            <person name="James T.Y."/>
            <person name="Grigoriev I.V."/>
        </authorList>
    </citation>
    <scope>NUCLEOTIDE SEQUENCE [LARGE SCALE GENOMIC DNA]</scope>
    <source>
        <strain evidence="5">RSA 1356</strain>
    </source>
</reference>
<dbReference type="PANTHER" id="PTHR21686:SF12">
    <property type="entry name" value="DEOXYNUCLEOTIDYLTRANSFERASE TERMINAL-INTERACTING PROTEIN 2"/>
    <property type="match status" value="1"/>
</dbReference>
<dbReference type="STRING" id="78915.A0A4P9XIZ2"/>
<dbReference type="EMBL" id="KZ993057">
    <property type="protein sequence ID" value="RKP05692.1"/>
    <property type="molecule type" value="Genomic_DNA"/>
</dbReference>
<dbReference type="AlphaFoldDB" id="A0A4P9XIZ2"/>
<dbReference type="GO" id="GO:0003723">
    <property type="term" value="F:RNA binding"/>
    <property type="evidence" value="ECO:0007669"/>
    <property type="project" value="TreeGrafter"/>
</dbReference>
<feature type="non-terminal residue" evidence="4">
    <location>
        <position position="1"/>
    </location>
</feature>
<dbReference type="GO" id="GO:0006396">
    <property type="term" value="P:RNA processing"/>
    <property type="evidence" value="ECO:0007669"/>
    <property type="project" value="TreeGrafter"/>
</dbReference>